<dbReference type="GO" id="GO:0005886">
    <property type="term" value="C:plasma membrane"/>
    <property type="evidence" value="ECO:0007669"/>
    <property type="project" value="UniProtKB-SubCell"/>
</dbReference>
<keyword evidence="3 5" id="KW-1133">Transmembrane helix</keyword>
<feature type="transmembrane region" description="Helical" evidence="5">
    <location>
        <begin position="158"/>
        <end position="177"/>
    </location>
</feature>
<dbReference type="RefSeq" id="WP_197940358.1">
    <property type="nucleotide sequence ID" value="NZ_JAECSB010000009.1"/>
</dbReference>
<evidence type="ECO:0000313" key="8">
    <source>
        <dbReference type="Proteomes" id="UP000627573"/>
    </source>
</evidence>
<keyword evidence="2 5" id="KW-0812">Transmembrane</keyword>
<dbReference type="InterPro" id="IPR036259">
    <property type="entry name" value="MFS_trans_sf"/>
</dbReference>
<dbReference type="PANTHER" id="PTHR23508">
    <property type="entry name" value="CARBOXYLIC ACID TRANSPORTER PROTEIN HOMOLOG"/>
    <property type="match status" value="1"/>
</dbReference>
<dbReference type="PANTHER" id="PTHR23508:SF10">
    <property type="entry name" value="CARBOXYLIC ACID TRANSPORTER PROTEIN HOMOLOG"/>
    <property type="match status" value="1"/>
</dbReference>
<dbReference type="InterPro" id="IPR020846">
    <property type="entry name" value="MFS_dom"/>
</dbReference>
<feature type="transmembrane region" description="Helical" evidence="5">
    <location>
        <begin position="362"/>
        <end position="384"/>
    </location>
</feature>
<feature type="transmembrane region" description="Helical" evidence="5">
    <location>
        <begin position="308"/>
        <end position="325"/>
    </location>
</feature>
<evidence type="ECO:0000256" key="4">
    <source>
        <dbReference type="ARBA" id="ARBA00023136"/>
    </source>
</evidence>
<dbReference type="PROSITE" id="PS00217">
    <property type="entry name" value="SUGAR_TRANSPORT_2"/>
    <property type="match status" value="1"/>
</dbReference>
<protein>
    <submittedName>
        <fullName evidence="7">MFS transporter</fullName>
    </submittedName>
</protein>
<feature type="transmembrane region" description="Helical" evidence="5">
    <location>
        <begin position="183"/>
        <end position="207"/>
    </location>
</feature>
<feature type="transmembrane region" description="Helical" evidence="5">
    <location>
        <begin position="332"/>
        <end position="350"/>
    </location>
</feature>
<dbReference type="PROSITE" id="PS50850">
    <property type="entry name" value="MFS"/>
    <property type="match status" value="1"/>
</dbReference>
<organism evidence="7 8">
    <name type="scientific">Rhodococcus erythropolis</name>
    <name type="common">Arthrobacter picolinophilus</name>
    <dbReference type="NCBI Taxonomy" id="1833"/>
    <lineage>
        <taxon>Bacteria</taxon>
        <taxon>Bacillati</taxon>
        <taxon>Actinomycetota</taxon>
        <taxon>Actinomycetes</taxon>
        <taxon>Mycobacteriales</taxon>
        <taxon>Nocardiaceae</taxon>
        <taxon>Rhodococcus</taxon>
        <taxon>Rhodococcus erythropolis group</taxon>
    </lineage>
</organism>
<name>A0A8I0ZTK8_RHOER</name>
<feature type="transmembrane region" description="Helical" evidence="5">
    <location>
        <begin position="98"/>
        <end position="118"/>
    </location>
</feature>
<dbReference type="GO" id="GO:0046943">
    <property type="term" value="F:carboxylic acid transmembrane transporter activity"/>
    <property type="evidence" value="ECO:0007669"/>
    <property type="project" value="TreeGrafter"/>
</dbReference>
<proteinExistence type="predicted"/>
<evidence type="ECO:0000256" key="1">
    <source>
        <dbReference type="ARBA" id="ARBA00004651"/>
    </source>
</evidence>
<dbReference type="Gene3D" id="1.20.1250.20">
    <property type="entry name" value="MFS general substrate transporter like domains"/>
    <property type="match status" value="1"/>
</dbReference>
<dbReference type="EMBL" id="JAECSB010000009">
    <property type="protein sequence ID" value="MBH5141086.1"/>
    <property type="molecule type" value="Genomic_DNA"/>
</dbReference>
<evidence type="ECO:0000256" key="2">
    <source>
        <dbReference type="ARBA" id="ARBA00022692"/>
    </source>
</evidence>
<feature type="transmembrane region" description="Helical" evidence="5">
    <location>
        <begin position="32"/>
        <end position="51"/>
    </location>
</feature>
<sequence>MSESTTGPAQATPVLDVSRAIDTGKWTKHQSLVVALAALVVVLDGFDNQLLGFSIPQISKEFGTDRGAFSWILAAGYVGVAIGTAVGGLLGDRIGRKYALVAAVVLFGTTTLAVAAAPDMLVLGILRALAGVGLGMVFPAVASIVAEYVPLAKRSLSVALTIVCVPVGGLVGGLIAAEILPALGWRALFAIGGAAPLVLAVVIFFALRESLLFLVSRGRNSDLELVRAGLVRLGHRVDPGATLIARENRDVERGSFRELLGPIYRRDSIALWAAFFFSLMGVFAFYSWGPSLFVDSGFDLAFASRSISVYNLGGITLALLAAWAMTRYGSRVTLIAMALGAGITGAWMFVVQPSPGGSTAVLIVQLVLHGGFFAGLQTVLYSLAAQVYPSNIRATGVGACGSVGRAGAIFASFAGATLLAAGGGVFYLMLAIAGAMVALALLAVKRHTPAMRSVRASAGEAKTPVSQ</sequence>
<evidence type="ECO:0000256" key="3">
    <source>
        <dbReference type="ARBA" id="ARBA00022989"/>
    </source>
</evidence>
<evidence type="ECO:0000256" key="5">
    <source>
        <dbReference type="SAM" id="Phobius"/>
    </source>
</evidence>
<keyword evidence="8" id="KW-1185">Reference proteome</keyword>
<accession>A0A8I0ZTK8</accession>
<comment type="caution">
    <text evidence="7">The sequence shown here is derived from an EMBL/GenBank/DDBJ whole genome shotgun (WGS) entry which is preliminary data.</text>
</comment>
<feature type="transmembrane region" description="Helical" evidence="5">
    <location>
        <begin position="396"/>
        <end position="419"/>
    </location>
</feature>
<dbReference type="AlphaFoldDB" id="A0A8I0ZTK8"/>
<feature type="transmembrane region" description="Helical" evidence="5">
    <location>
        <begin position="71"/>
        <end position="91"/>
    </location>
</feature>
<feature type="transmembrane region" description="Helical" evidence="5">
    <location>
        <begin position="124"/>
        <end position="146"/>
    </location>
</feature>
<feature type="transmembrane region" description="Helical" evidence="5">
    <location>
        <begin position="269"/>
        <end position="288"/>
    </location>
</feature>
<dbReference type="InterPro" id="IPR011701">
    <property type="entry name" value="MFS"/>
</dbReference>
<dbReference type="Pfam" id="PF07690">
    <property type="entry name" value="MFS_1"/>
    <property type="match status" value="1"/>
</dbReference>
<feature type="domain" description="Major facilitator superfamily (MFS) profile" evidence="6">
    <location>
        <begin position="33"/>
        <end position="448"/>
    </location>
</feature>
<evidence type="ECO:0000313" key="7">
    <source>
        <dbReference type="EMBL" id="MBH5141086.1"/>
    </source>
</evidence>
<evidence type="ECO:0000259" key="6">
    <source>
        <dbReference type="PROSITE" id="PS50850"/>
    </source>
</evidence>
<feature type="transmembrane region" description="Helical" evidence="5">
    <location>
        <begin position="425"/>
        <end position="444"/>
    </location>
</feature>
<dbReference type="Proteomes" id="UP000627573">
    <property type="component" value="Unassembled WGS sequence"/>
</dbReference>
<gene>
    <name evidence="7" type="ORF">I3517_00435</name>
</gene>
<dbReference type="SUPFAM" id="SSF103473">
    <property type="entry name" value="MFS general substrate transporter"/>
    <property type="match status" value="1"/>
</dbReference>
<comment type="subcellular location">
    <subcellularLocation>
        <location evidence="1">Cell membrane</location>
        <topology evidence="1">Multi-pass membrane protein</topology>
    </subcellularLocation>
</comment>
<reference evidence="7 8" key="1">
    <citation type="submission" date="2020-12" db="EMBL/GenBank/DDBJ databases">
        <title>Draft genome sequence of furan degrading bacterial strain FUR100.</title>
        <authorList>
            <person name="Woiski C."/>
        </authorList>
    </citation>
    <scope>NUCLEOTIDE SEQUENCE [LARGE SCALE GENOMIC DNA]</scope>
    <source>
        <strain evidence="7 8">FUR100</strain>
    </source>
</reference>
<dbReference type="InterPro" id="IPR005829">
    <property type="entry name" value="Sugar_transporter_CS"/>
</dbReference>
<keyword evidence="4 5" id="KW-0472">Membrane</keyword>